<name>A0A3M7PZ14_BRAPC</name>
<organism evidence="1 2">
    <name type="scientific">Brachionus plicatilis</name>
    <name type="common">Marine rotifer</name>
    <name type="synonym">Brachionus muelleri</name>
    <dbReference type="NCBI Taxonomy" id="10195"/>
    <lineage>
        <taxon>Eukaryota</taxon>
        <taxon>Metazoa</taxon>
        <taxon>Spiralia</taxon>
        <taxon>Gnathifera</taxon>
        <taxon>Rotifera</taxon>
        <taxon>Eurotatoria</taxon>
        <taxon>Monogononta</taxon>
        <taxon>Pseudotrocha</taxon>
        <taxon>Ploima</taxon>
        <taxon>Brachionidae</taxon>
        <taxon>Brachionus</taxon>
    </lineage>
</organism>
<accession>A0A3M7PZ14</accession>
<evidence type="ECO:0000313" key="1">
    <source>
        <dbReference type="EMBL" id="RNA03971.1"/>
    </source>
</evidence>
<proteinExistence type="predicted"/>
<dbReference type="OrthoDB" id="303107at2759"/>
<reference evidence="1 2" key="1">
    <citation type="journal article" date="2018" name="Sci. Rep.">
        <title>Genomic signatures of local adaptation to the degree of environmental predictability in rotifers.</title>
        <authorList>
            <person name="Franch-Gras L."/>
            <person name="Hahn C."/>
            <person name="Garcia-Roger E.M."/>
            <person name="Carmona M.J."/>
            <person name="Serra M."/>
            <person name="Gomez A."/>
        </authorList>
    </citation>
    <scope>NUCLEOTIDE SEQUENCE [LARGE SCALE GENOMIC DNA]</scope>
    <source>
        <strain evidence="1">HYR1</strain>
    </source>
</reference>
<sequence>MHVHHSSHTHIRHFLITMPLMEDQRRCWKVSYIVYYCNLFEKKLDLIGLRVDEFEDALLDDCGKKSAT</sequence>
<keyword evidence="2" id="KW-1185">Reference proteome</keyword>
<evidence type="ECO:0000313" key="2">
    <source>
        <dbReference type="Proteomes" id="UP000276133"/>
    </source>
</evidence>
<comment type="caution">
    <text evidence="1">The sequence shown here is derived from an EMBL/GenBank/DDBJ whole genome shotgun (WGS) entry which is preliminary data.</text>
</comment>
<dbReference type="EMBL" id="REGN01008280">
    <property type="protein sequence ID" value="RNA03971.1"/>
    <property type="molecule type" value="Genomic_DNA"/>
</dbReference>
<dbReference type="AlphaFoldDB" id="A0A3M7PZ14"/>
<gene>
    <name evidence="1" type="ORF">BpHYR1_027939</name>
</gene>
<dbReference type="Proteomes" id="UP000276133">
    <property type="component" value="Unassembled WGS sequence"/>
</dbReference>
<protein>
    <submittedName>
        <fullName evidence="1">Uncharacterized protein</fullName>
    </submittedName>
</protein>